<name>A0A6J5TGS6_PRUAR</name>
<reference evidence="2 3" key="1">
    <citation type="submission" date="2020-05" db="EMBL/GenBank/DDBJ databases">
        <authorList>
            <person name="Campoy J."/>
            <person name="Schneeberger K."/>
            <person name="Spophaly S."/>
        </authorList>
    </citation>
    <scope>NUCLEOTIDE SEQUENCE [LARGE SCALE GENOMIC DNA]</scope>
    <source>
        <strain evidence="2">PruArmRojPasFocal</strain>
    </source>
</reference>
<organism evidence="2 3">
    <name type="scientific">Prunus armeniaca</name>
    <name type="common">Apricot</name>
    <name type="synonym">Armeniaca vulgaris</name>
    <dbReference type="NCBI Taxonomy" id="36596"/>
    <lineage>
        <taxon>Eukaryota</taxon>
        <taxon>Viridiplantae</taxon>
        <taxon>Streptophyta</taxon>
        <taxon>Embryophyta</taxon>
        <taxon>Tracheophyta</taxon>
        <taxon>Spermatophyta</taxon>
        <taxon>Magnoliopsida</taxon>
        <taxon>eudicotyledons</taxon>
        <taxon>Gunneridae</taxon>
        <taxon>Pentapetalae</taxon>
        <taxon>rosids</taxon>
        <taxon>fabids</taxon>
        <taxon>Rosales</taxon>
        <taxon>Rosaceae</taxon>
        <taxon>Amygdaloideae</taxon>
        <taxon>Amygdaleae</taxon>
        <taxon>Prunus</taxon>
    </lineage>
</organism>
<sequence length="88" mass="9521">MHGVSRSSRRSNTVNLPTQLVVAQALHVGFVASLDQIADVFTKGLSLLRFSSSISKLHFIPRSLCLRRGRGGRGSDKPKEATDSNTGK</sequence>
<accession>A0A6J5TGS6</accession>
<evidence type="ECO:0000313" key="2">
    <source>
        <dbReference type="EMBL" id="CAB4263140.1"/>
    </source>
</evidence>
<dbReference type="EMBL" id="CAEKDK010000001">
    <property type="protein sequence ID" value="CAB4263140.1"/>
    <property type="molecule type" value="Genomic_DNA"/>
</dbReference>
<dbReference type="Proteomes" id="UP000507222">
    <property type="component" value="Unassembled WGS sequence"/>
</dbReference>
<gene>
    <name evidence="2" type="ORF">CURHAP_LOCUS2867</name>
</gene>
<dbReference type="AlphaFoldDB" id="A0A6J5TGS6"/>
<proteinExistence type="predicted"/>
<evidence type="ECO:0000256" key="1">
    <source>
        <dbReference type="SAM" id="MobiDB-lite"/>
    </source>
</evidence>
<evidence type="ECO:0000313" key="3">
    <source>
        <dbReference type="Proteomes" id="UP000507222"/>
    </source>
</evidence>
<feature type="compositionally biased region" description="Basic and acidic residues" evidence="1">
    <location>
        <begin position="73"/>
        <end position="82"/>
    </location>
</feature>
<protein>
    <submittedName>
        <fullName evidence="2">Uncharacterized protein</fullName>
    </submittedName>
</protein>
<feature type="region of interest" description="Disordered" evidence="1">
    <location>
        <begin position="67"/>
        <end position="88"/>
    </location>
</feature>